<dbReference type="PANTHER" id="PTHR30425">
    <property type="entry name" value="PHOSPHATE TRANSPORT SYSTEM PERMEASE PROTEIN PST"/>
    <property type="match status" value="1"/>
</dbReference>
<keyword evidence="3" id="KW-1003">Cell membrane</keyword>
<dbReference type="EMBL" id="JBHTEY010000004">
    <property type="protein sequence ID" value="MFC7613940.1"/>
    <property type="molecule type" value="Genomic_DNA"/>
</dbReference>
<evidence type="ECO:0000313" key="8">
    <source>
        <dbReference type="EMBL" id="MFC7613940.1"/>
    </source>
</evidence>
<evidence type="ECO:0000256" key="6">
    <source>
        <dbReference type="ARBA" id="ARBA00023136"/>
    </source>
</evidence>
<comment type="caution">
    <text evidence="8">The sequence shown here is derived from an EMBL/GenBank/DDBJ whole genome shotgun (WGS) entry which is preliminary data.</text>
</comment>
<keyword evidence="4 7" id="KW-0812">Transmembrane</keyword>
<organism evidence="8 9">
    <name type="scientific">Actinokineospora soli</name>
    <dbReference type="NCBI Taxonomy" id="1048753"/>
    <lineage>
        <taxon>Bacteria</taxon>
        <taxon>Bacillati</taxon>
        <taxon>Actinomycetota</taxon>
        <taxon>Actinomycetes</taxon>
        <taxon>Pseudonocardiales</taxon>
        <taxon>Pseudonocardiaceae</taxon>
        <taxon>Actinokineospora</taxon>
    </lineage>
</organism>
<dbReference type="PANTHER" id="PTHR30425:SF1">
    <property type="entry name" value="PHOSPHATE TRANSPORT SYSTEM PERMEASE PROTEIN PSTC"/>
    <property type="match status" value="1"/>
</dbReference>
<keyword evidence="2" id="KW-0813">Transport</keyword>
<evidence type="ECO:0000256" key="2">
    <source>
        <dbReference type="ARBA" id="ARBA00022448"/>
    </source>
</evidence>
<evidence type="ECO:0000256" key="3">
    <source>
        <dbReference type="ARBA" id="ARBA00022475"/>
    </source>
</evidence>
<keyword evidence="5 7" id="KW-1133">Transmembrane helix</keyword>
<accession>A0ABW2TJN1</accession>
<dbReference type="InterPro" id="IPR035906">
    <property type="entry name" value="MetI-like_sf"/>
</dbReference>
<proteinExistence type="predicted"/>
<evidence type="ECO:0000256" key="7">
    <source>
        <dbReference type="SAM" id="Phobius"/>
    </source>
</evidence>
<evidence type="ECO:0000313" key="9">
    <source>
        <dbReference type="Proteomes" id="UP001596512"/>
    </source>
</evidence>
<keyword evidence="9" id="KW-1185">Reference proteome</keyword>
<evidence type="ECO:0000256" key="5">
    <source>
        <dbReference type="ARBA" id="ARBA00022989"/>
    </source>
</evidence>
<dbReference type="SUPFAM" id="SSF161098">
    <property type="entry name" value="MetI-like"/>
    <property type="match status" value="1"/>
</dbReference>
<evidence type="ECO:0008006" key="10">
    <source>
        <dbReference type="Google" id="ProtNLM"/>
    </source>
</evidence>
<dbReference type="Gene3D" id="1.10.3720.10">
    <property type="entry name" value="MetI-like"/>
    <property type="match status" value="1"/>
</dbReference>
<protein>
    <recommendedName>
        <fullName evidence="10">Phosphate transport system permease protein</fullName>
    </recommendedName>
</protein>
<evidence type="ECO:0000256" key="4">
    <source>
        <dbReference type="ARBA" id="ARBA00022692"/>
    </source>
</evidence>
<keyword evidence="6 7" id="KW-0472">Membrane</keyword>
<comment type="subcellular location">
    <subcellularLocation>
        <location evidence="1">Cell membrane</location>
        <topology evidence="1">Multi-pass membrane protein</topology>
    </subcellularLocation>
</comment>
<sequence>MIRAVVLPFGRGGMIGGTMLGLGRALGETIAVAMIIAPVFVIQPRILGTGANSVSALIAQRWGTASEFGLSALMAAGLALFALTLLVNFAASAMIARSRSGQGTDA</sequence>
<name>A0ABW2TJN1_9PSEU</name>
<reference evidence="9" key="1">
    <citation type="journal article" date="2019" name="Int. J. Syst. Evol. Microbiol.">
        <title>The Global Catalogue of Microorganisms (GCM) 10K type strain sequencing project: providing services to taxonomists for standard genome sequencing and annotation.</title>
        <authorList>
            <consortium name="The Broad Institute Genomics Platform"/>
            <consortium name="The Broad Institute Genome Sequencing Center for Infectious Disease"/>
            <person name="Wu L."/>
            <person name="Ma J."/>
        </authorList>
    </citation>
    <scope>NUCLEOTIDE SEQUENCE [LARGE SCALE GENOMIC DNA]</scope>
    <source>
        <strain evidence="9">JCM 17695</strain>
    </source>
</reference>
<feature type="transmembrane region" description="Helical" evidence="7">
    <location>
        <begin position="68"/>
        <end position="91"/>
    </location>
</feature>
<gene>
    <name evidence="8" type="ORF">ACFQV2_10640</name>
</gene>
<evidence type="ECO:0000256" key="1">
    <source>
        <dbReference type="ARBA" id="ARBA00004651"/>
    </source>
</evidence>
<dbReference type="InterPro" id="IPR051124">
    <property type="entry name" value="Phosphate_Transport_Permease"/>
</dbReference>
<dbReference type="Proteomes" id="UP001596512">
    <property type="component" value="Unassembled WGS sequence"/>
</dbReference>
<feature type="transmembrane region" description="Helical" evidence="7">
    <location>
        <begin position="21"/>
        <end position="42"/>
    </location>
</feature>